<evidence type="ECO:0000313" key="1">
    <source>
        <dbReference type="EMBL" id="SPC25768.1"/>
    </source>
</evidence>
<dbReference type="Gene3D" id="3.30.450.20">
    <property type="entry name" value="PAS domain"/>
    <property type="match status" value="1"/>
</dbReference>
<dbReference type="EMBL" id="OGUU01000045">
    <property type="protein sequence ID" value="SPC25768.1"/>
    <property type="molecule type" value="Genomic_DNA"/>
</dbReference>
<name>A0A7Z7JHY9_9BURK</name>
<dbReference type="Proteomes" id="UP000257139">
    <property type="component" value="Unassembled WGS sequence"/>
</dbReference>
<accession>A0A7Z7JHY9</accession>
<comment type="caution">
    <text evidence="1">The sequence shown here is derived from an EMBL/GenBank/DDBJ whole genome shotgun (WGS) entry which is preliminary data.</text>
</comment>
<reference evidence="1 2" key="1">
    <citation type="submission" date="2018-01" db="EMBL/GenBank/DDBJ databases">
        <authorList>
            <person name="Clerissi C."/>
        </authorList>
    </citation>
    <scope>NUCLEOTIDE SEQUENCE [LARGE SCALE GENOMIC DNA]</scope>
    <source>
        <strain evidence="1">Cupriavidus taiwanensis STM 6021</strain>
    </source>
</reference>
<proteinExistence type="predicted"/>
<protein>
    <recommendedName>
        <fullName evidence="3">Cache domain-containing protein</fullName>
    </recommendedName>
</protein>
<organism evidence="1 2">
    <name type="scientific">Cupriavidus taiwanensis</name>
    <dbReference type="NCBI Taxonomy" id="164546"/>
    <lineage>
        <taxon>Bacteria</taxon>
        <taxon>Pseudomonadati</taxon>
        <taxon>Pseudomonadota</taxon>
        <taxon>Betaproteobacteria</taxon>
        <taxon>Burkholderiales</taxon>
        <taxon>Burkholderiaceae</taxon>
        <taxon>Cupriavidus</taxon>
    </lineage>
</organism>
<evidence type="ECO:0000313" key="2">
    <source>
        <dbReference type="Proteomes" id="UP000257139"/>
    </source>
</evidence>
<sequence>MSGSETARQPVNIGFRIIENIFHDFARDVVTKGAGRNLSLILQRDIERNIEVYELSMQAVIDGVSGPAILRLPPEIRQRVLFDRSTNAQDMGSLLVTNSGGDVVVDSRSVPPRRVNLSDRDYFTIQQQSANSGLFISKPFLPHLTKTEMSVGLSQRWKDSQGKYTGIVVGTLRLNYFHRLFDGMSSSPPQSCYGTPFTSSVPSRRCMVAASQSIRLCICIPTHRRWDGNTSI</sequence>
<gene>
    <name evidence="1" type="ORF">CBM2594_U10269</name>
</gene>
<dbReference type="AlphaFoldDB" id="A0A7Z7JHY9"/>
<evidence type="ECO:0008006" key="3">
    <source>
        <dbReference type="Google" id="ProtNLM"/>
    </source>
</evidence>
<dbReference type="CDD" id="cd12914">
    <property type="entry name" value="PDC1_DGC_like"/>
    <property type="match status" value="1"/>
</dbReference>